<comment type="caution">
    <text evidence="1">The sequence shown here is derived from an EMBL/GenBank/DDBJ whole genome shotgun (WGS) entry which is preliminary data.</text>
</comment>
<dbReference type="EMBL" id="QJKJ01005795">
    <property type="protein sequence ID" value="RDX88986.1"/>
    <property type="molecule type" value="Genomic_DNA"/>
</dbReference>
<accession>A0A371GEQ0</accession>
<protein>
    <recommendedName>
        <fullName evidence="3">Retrotransposon gag domain-containing protein</fullName>
    </recommendedName>
</protein>
<sequence>MHQGSKSVEEYFKDMEVALIRANMLEPNEATFLDDLMMKVKKGLERLRVQRIGIPYHEAQRKTPNLGSSSKRSNIKCFKCLGK</sequence>
<gene>
    <name evidence="1" type="ORF">CR513_29348</name>
</gene>
<dbReference type="Proteomes" id="UP000257109">
    <property type="component" value="Unassembled WGS sequence"/>
</dbReference>
<keyword evidence="2" id="KW-1185">Reference proteome</keyword>
<name>A0A371GEQ0_MUCPR</name>
<proteinExistence type="predicted"/>
<evidence type="ECO:0000313" key="1">
    <source>
        <dbReference type="EMBL" id="RDX88986.1"/>
    </source>
</evidence>
<dbReference type="OrthoDB" id="1731207at2759"/>
<reference evidence="1" key="1">
    <citation type="submission" date="2018-05" db="EMBL/GenBank/DDBJ databases">
        <title>Draft genome of Mucuna pruriens seed.</title>
        <authorList>
            <person name="Nnadi N.E."/>
            <person name="Vos R."/>
            <person name="Hasami M.H."/>
            <person name="Devisetty U.K."/>
            <person name="Aguiy J.C."/>
        </authorList>
    </citation>
    <scope>NUCLEOTIDE SEQUENCE [LARGE SCALE GENOMIC DNA]</scope>
    <source>
        <strain evidence="1">JCA_2017</strain>
    </source>
</reference>
<organism evidence="1 2">
    <name type="scientific">Mucuna pruriens</name>
    <name type="common">Velvet bean</name>
    <name type="synonym">Dolichos pruriens</name>
    <dbReference type="NCBI Taxonomy" id="157652"/>
    <lineage>
        <taxon>Eukaryota</taxon>
        <taxon>Viridiplantae</taxon>
        <taxon>Streptophyta</taxon>
        <taxon>Embryophyta</taxon>
        <taxon>Tracheophyta</taxon>
        <taxon>Spermatophyta</taxon>
        <taxon>Magnoliopsida</taxon>
        <taxon>eudicotyledons</taxon>
        <taxon>Gunneridae</taxon>
        <taxon>Pentapetalae</taxon>
        <taxon>rosids</taxon>
        <taxon>fabids</taxon>
        <taxon>Fabales</taxon>
        <taxon>Fabaceae</taxon>
        <taxon>Papilionoideae</taxon>
        <taxon>50 kb inversion clade</taxon>
        <taxon>NPAAA clade</taxon>
        <taxon>indigoferoid/millettioid clade</taxon>
        <taxon>Phaseoleae</taxon>
        <taxon>Mucuna</taxon>
    </lineage>
</organism>
<evidence type="ECO:0008006" key="3">
    <source>
        <dbReference type="Google" id="ProtNLM"/>
    </source>
</evidence>
<dbReference type="AlphaFoldDB" id="A0A371GEQ0"/>
<evidence type="ECO:0000313" key="2">
    <source>
        <dbReference type="Proteomes" id="UP000257109"/>
    </source>
</evidence>
<feature type="non-terminal residue" evidence="1">
    <location>
        <position position="1"/>
    </location>
</feature>